<sequence length="133" mass="15053">MRILPAYRCVPAFIGDRNLEFLINENMPPGTKMGTTSAVKLNDKCELKYLLWDPMSHKYTNETKIASIDTITGEIRSRISFDYEKQAMYPLVLGLQAGAHQFAQMSSTIRIKDVDDHPLDAVLSRVTVEVSFL</sequence>
<dbReference type="Proteomes" id="UP000270094">
    <property type="component" value="Unassembled WGS sequence"/>
</dbReference>
<evidence type="ECO:0000259" key="2">
    <source>
        <dbReference type="PROSITE" id="PS50268"/>
    </source>
</evidence>
<dbReference type="InterPro" id="IPR015919">
    <property type="entry name" value="Cadherin-like_sf"/>
</dbReference>
<dbReference type="AlphaFoldDB" id="A0A3P7LRJ4"/>
<dbReference type="SUPFAM" id="SSF49313">
    <property type="entry name" value="Cadherin-like"/>
    <property type="match status" value="1"/>
</dbReference>
<gene>
    <name evidence="3" type="ORF">SVUK_LOCUS16730</name>
</gene>
<dbReference type="EMBL" id="UYYB01114262">
    <property type="protein sequence ID" value="VDM81732.1"/>
    <property type="molecule type" value="Genomic_DNA"/>
</dbReference>
<proteinExistence type="predicted"/>
<reference evidence="3 4" key="1">
    <citation type="submission" date="2018-11" db="EMBL/GenBank/DDBJ databases">
        <authorList>
            <consortium name="Pathogen Informatics"/>
        </authorList>
    </citation>
    <scope>NUCLEOTIDE SEQUENCE [LARGE SCALE GENOMIC DNA]</scope>
</reference>
<dbReference type="Gene3D" id="2.60.40.60">
    <property type="entry name" value="Cadherins"/>
    <property type="match status" value="1"/>
</dbReference>
<dbReference type="CDD" id="cd11304">
    <property type="entry name" value="Cadherin_repeat"/>
    <property type="match status" value="1"/>
</dbReference>
<keyword evidence="1" id="KW-0106">Calcium</keyword>
<dbReference type="GO" id="GO:0005509">
    <property type="term" value="F:calcium ion binding"/>
    <property type="evidence" value="ECO:0007669"/>
    <property type="project" value="UniProtKB-UniRule"/>
</dbReference>
<organism evidence="3 4">
    <name type="scientific">Strongylus vulgaris</name>
    <name type="common">Blood worm</name>
    <dbReference type="NCBI Taxonomy" id="40348"/>
    <lineage>
        <taxon>Eukaryota</taxon>
        <taxon>Metazoa</taxon>
        <taxon>Ecdysozoa</taxon>
        <taxon>Nematoda</taxon>
        <taxon>Chromadorea</taxon>
        <taxon>Rhabditida</taxon>
        <taxon>Rhabditina</taxon>
        <taxon>Rhabditomorpha</taxon>
        <taxon>Strongyloidea</taxon>
        <taxon>Strongylidae</taxon>
        <taxon>Strongylus</taxon>
    </lineage>
</organism>
<evidence type="ECO:0000313" key="4">
    <source>
        <dbReference type="Proteomes" id="UP000270094"/>
    </source>
</evidence>
<dbReference type="InterPro" id="IPR002126">
    <property type="entry name" value="Cadherin-like_dom"/>
</dbReference>
<protein>
    <recommendedName>
        <fullName evidence="2">Cadherin domain-containing protein</fullName>
    </recommendedName>
</protein>
<accession>A0A3P7LRJ4</accession>
<feature type="domain" description="Cadherin" evidence="2">
    <location>
        <begin position="23"/>
        <end position="120"/>
    </location>
</feature>
<dbReference type="OrthoDB" id="9990384at2759"/>
<dbReference type="PROSITE" id="PS50268">
    <property type="entry name" value="CADHERIN_2"/>
    <property type="match status" value="1"/>
</dbReference>
<evidence type="ECO:0000256" key="1">
    <source>
        <dbReference type="PROSITE-ProRule" id="PRU00043"/>
    </source>
</evidence>
<dbReference type="GO" id="GO:0016020">
    <property type="term" value="C:membrane"/>
    <property type="evidence" value="ECO:0007669"/>
    <property type="project" value="InterPro"/>
</dbReference>
<name>A0A3P7LRJ4_STRVU</name>
<evidence type="ECO:0000313" key="3">
    <source>
        <dbReference type="EMBL" id="VDM81732.1"/>
    </source>
</evidence>
<keyword evidence="4" id="KW-1185">Reference proteome</keyword>
<dbReference type="GO" id="GO:0007156">
    <property type="term" value="P:homophilic cell adhesion via plasma membrane adhesion molecules"/>
    <property type="evidence" value="ECO:0007669"/>
    <property type="project" value="InterPro"/>
</dbReference>